<keyword evidence="2" id="KW-1185">Reference proteome</keyword>
<reference evidence="1" key="1">
    <citation type="journal article" date="2023" name="Mol. Phylogenet. Evol.">
        <title>Genome-scale phylogeny and comparative genomics of the fungal order Sordariales.</title>
        <authorList>
            <person name="Hensen N."/>
            <person name="Bonometti L."/>
            <person name="Westerberg I."/>
            <person name="Brannstrom I.O."/>
            <person name="Guillou S."/>
            <person name="Cros-Aarteil S."/>
            <person name="Calhoun S."/>
            <person name="Haridas S."/>
            <person name="Kuo A."/>
            <person name="Mondo S."/>
            <person name="Pangilinan J."/>
            <person name="Riley R."/>
            <person name="LaButti K."/>
            <person name="Andreopoulos B."/>
            <person name="Lipzen A."/>
            <person name="Chen C."/>
            <person name="Yan M."/>
            <person name="Daum C."/>
            <person name="Ng V."/>
            <person name="Clum A."/>
            <person name="Steindorff A."/>
            <person name="Ohm R.A."/>
            <person name="Martin F."/>
            <person name="Silar P."/>
            <person name="Natvig D.O."/>
            <person name="Lalanne C."/>
            <person name="Gautier V."/>
            <person name="Ament-Velasquez S.L."/>
            <person name="Kruys A."/>
            <person name="Hutchinson M.I."/>
            <person name="Powell A.J."/>
            <person name="Barry K."/>
            <person name="Miller A.N."/>
            <person name="Grigoriev I.V."/>
            <person name="Debuchy R."/>
            <person name="Gladieux P."/>
            <person name="Hiltunen Thoren M."/>
            <person name="Johannesson H."/>
        </authorList>
    </citation>
    <scope>NUCLEOTIDE SEQUENCE</scope>
    <source>
        <strain evidence="1">PSN324</strain>
    </source>
</reference>
<evidence type="ECO:0000313" key="2">
    <source>
        <dbReference type="Proteomes" id="UP001321749"/>
    </source>
</evidence>
<dbReference type="GO" id="GO:0003676">
    <property type="term" value="F:nucleic acid binding"/>
    <property type="evidence" value="ECO:0007669"/>
    <property type="project" value="InterPro"/>
</dbReference>
<gene>
    <name evidence="1" type="ORF">QBC42DRAFT_190717</name>
</gene>
<dbReference type="InterPro" id="IPR036397">
    <property type="entry name" value="RNaseH_sf"/>
</dbReference>
<accession>A0AAV9H7R1</accession>
<reference evidence="1" key="2">
    <citation type="submission" date="2023-06" db="EMBL/GenBank/DDBJ databases">
        <authorList>
            <consortium name="Lawrence Berkeley National Laboratory"/>
            <person name="Mondo S.J."/>
            <person name="Hensen N."/>
            <person name="Bonometti L."/>
            <person name="Westerberg I."/>
            <person name="Brannstrom I.O."/>
            <person name="Guillou S."/>
            <person name="Cros-Aarteil S."/>
            <person name="Calhoun S."/>
            <person name="Haridas S."/>
            <person name="Kuo A."/>
            <person name="Pangilinan J."/>
            <person name="Riley R."/>
            <person name="Labutti K."/>
            <person name="Andreopoulos B."/>
            <person name="Lipzen A."/>
            <person name="Chen C."/>
            <person name="Yanf M."/>
            <person name="Daum C."/>
            <person name="Ng V."/>
            <person name="Clum A."/>
            <person name="Steindorff A."/>
            <person name="Ohm R."/>
            <person name="Martin F."/>
            <person name="Silar P."/>
            <person name="Natvig D."/>
            <person name="Lalanne C."/>
            <person name="Gautier V."/>
            <person name="Ament-Velasquez S.L."/>
            <person name="Kruys A."/>
            <person name="Hutchinson M.I."/>
            <person name="Powell A.J."/>
            <person name="Barry K."/>
            <person name="Miller A.N."/>
            <person name="Grigoriev I.V."/>
            <person name="Debuchy R."/>
            <person name="Gladieux P."/>
            <person name="Thoren M.H."/>
            <person name="Johannesson H."/>
        </authorList>
    </citation>
    <scope>NUCLEOTIDE SEQUENCE</scope>
    <source>
        <strain evidence="1">PSN324</strain>
    </source>
</reference>
<dbReference type="AlphaFoldDB" id="A0AAV9H7R1"/>
<evidence type="ECO:0008006" key="3">
    <source>
        <dbReference type="Google" id="ProtNLM"/>
    </source>
</evidence>
<dbReference type="Gene3D" id="3.30.420.10">
    <property type="entry name" value="Ribonuclease H-like superfamily/Ribonuclease H"/>
    <property type="match status" value="1"/>
</dbReference>
<sequence>RIQQICDDAGIVLLNLPPFSPDLNPIEEYIRQAWDKHISFVRVDFPSFLQECVEVVGARKAL</sequence>
<dbReference type="Proteomes" id="UP001321749">
    <property type="component" value="Unassembled WGS sequence"/>
</dbReference>
<protein>
    <recommendedName>
        <fullName evidence="3">Tc1-like transposase DDE domain-containing protein</fullName>
    </recommendedName>
</protein>
<feature type="non-terminal residue" evidence="1">
    <location>
        <position position="1"/>
    </location>
</feature>
<organism evidence="1 2">
    <name type="scientific">Cladorrhinum samala</name>
    <dbReference type="NCBI Taxonomy" id="585594"/>
    <lineage>
        <taxon>Eukaryota</taxon>
        <taxon>Fungi</taxon>
        <taxon>Dikarya</taxon>
        <taxon>Ascomycota</taxon>
        <taxon>Pezizomycotina</taxon>
        <taxon>Sordariomycetes</taxon>
        <taxon>Sordariomycetidae</taxon>
        <taxon>Sordariales</taxon>
        <taxon>Podosporaceae</taxon>
        <taxon>Cladorrhinum</taxon>
    </lineage>
</organism>
<proteinExistence type="predicted"/>
<name>A0AAV9H7R1_9PEZI</name>
<comment type="caution">
    <text evidence="1">The sequence shown here is derived from an EMBL/GenBank/DDBJ whole genome shotgun (WGS) entry which is preliminary data.</text>
</comment>
<dbReference type="EMBL" id="MU865194">
    <property type="protein sequence ID" value="KAK4456565.1"/>
    <property type="molecule type" value="Genomic_DNA"/>
</dbReference>
<evidence type="ECO:0000313" key="1">
    <source>
        <dbReference type="EMBL" id="KAK4456565.1"/>
    </source>
</evidence>